<dbReference type="Gene3D" id="3.90.1310.10">
    <property type="entry name" value="Penicillin-binding protein 2a (Domain 2)"/>
    <property type="match status" value="1"/>
</dbReference>
<name>A0A2S0WSH5_9MICO</name>
<evidence type="ECO:0000259" key="1">
    <source>
        <dbReference type="Pfam" id="PF00905"/>
    </source>
</evidence>
<dbReference type="GO" id="GO:0051301">
    <property type="term" value="P:cell division"/>
    <property type="evidence" value="ECO:0007669"/>
    <property type="project" value="UniProtKB-KW"/>
</dbReference>
<keyword evidence="3" id="KW-0131">Cell cycle</keyword>
<organism evidence="3 4">
    <name type="scientific">Agromyces badenianii</name>
    <dbReference type="NCBI Taxonomy" id="2080742"/>
    <lineage>
        <taxon>Bacteria</taxon>
        <taxon>Bacillati</taxon>
        <taxon>Actinomycetota</taxon>
        <taxon>Actinomycetes</taxon>
        <taxon>Micrococcales</taxon>
        <taxon>Microbacteriaceae</taxon>
        <taxon>Agromyces</taxon>
    </lineage>
</organism>
<feature type="domain" description="Penicillin-binding protein transpeptidase" evidence="1">
    <location>
        <begin position="155"/>
        <end position="479"/>
    </location>
</feature>
<dbReference type="EMBL" id="CP028913">
    <property type="protein sequence ID" value="AWB94272.1"/>
    <property type="molecule type" value="Genomic_DNA"/>
</dbReference>
<reference evidence="3 4" key="1">
    <citation type="submission" date="2018-04" db="EMBL/GenBank/DDBJ databases">
        <authorList>
            <person name="Li J."/>
        </authorList>
    </citation>
    <scope>NUCLEOTIDE SEQUENCE [LARGE SCALE GENOMIC DNA]</scope>
    <source>
        <strain evidence="4">30A</strain>
    </source>
</reference>
<evidence type="ECO:0000313" key="3">
    <source>
        <dbReference type="EMBL" id="AWB94272.1"/>
    </source>
</evidence>
<dbReference type="Gene3D" id="3.40.710.10">
    <property type="entry name" value="DD-peptidase/beta-lactamase superfamily"/>
    <property type="match status" value="1"/>
</dbReference>
<dbReference type="GO" id="GO:0071555">
    <property type="term" value="P:cell wall organization"/>
    <property type="evidence" value="ECO:0007669"/>
    <property type="project" value="TreeGrafter"/>
</dbReference>
<dbReference type="Pfam" id="PF00905">
    <property type="entry name" value="Transpeptidase"/>
    <property type="match status" value="1"/>
</dbReference>
<dbReference type="SUPFAM" id="SSF56601">
    <property type="entry name" value="beta-lactamase/transpeptidase-like"/>
    <property type="match status" value="1"/>
</dbReference>
<dbReference type="PANTHER" id="PTHR30627:SF24">
    <property type="entry name" value="PENICILLIN-BINDING PROTEIN 4B"/>
    <property type="match status" value="1"/>
</dbReference>
<sequence length="484" mass="51154">MNRELKRVSIVALIMFLTLLVSSTIIQYVQAEALAADPRNSRTLYESYSIERGPILLDGEPIAYSQPSDDNYRFQRVYSNGALYVPITGYIPVNGEATGLERSVNDYLSGQSSSQFFDSLNRLISGQDPMGASVEVAIDGVAQQAAWDALGDQTGAVIVTEPATGRILAMVSKPSFDPNALVVHDSAEATATYEGLLADPKDPLFNRATGGDMNPPGSVFKLVVTAAALESGNYTPDSQLPNPATFTLPGTDSVVRNTEGGNCGGGATVSLATALRLSCNIPFAELGIELGDAAIREQAEKFGFNSEFEIPTATEVSTYPRVLDDAQTGLSAFGQYEVRATPMQMAMVSAAIANGGIVMDPNLIEQITAPDFTPLQEFEPREFGRAISEATASTMVQMMINGVENGAASNARIDGVSVAGKTGTAENGESDPYTLWFTGFAPADNPQYAITVLVEDGGGLGQEGYGNLIAAPIAKQVLEAVLNK</sequence>
<keyword evidence="3" id="KW-0132">Cell division</keyword>
<gene>
    <name evidence="3" type="ORF">DCE93_00105</name>
</gene>
<dbReference type="OrthoDB" id="9766847at2"/>
<dbReference type="InterPro" id="IPR012338">
    <property type="entry name" value="Beta-lactam/transpept-like"/>
</dbReference>
<dbReference type="Pfam" id="PF21922">
    <property type="entry name" value="PBP_dimer_2"/>
    <property type="match status" value="1"/>
</dbReference>
<dbReference type="RefSeq" id="WP_108594099.1">
    <property type="nucleotide sequence ID" value="NZ_CP028913.1"/>
</dbReference>
<dbReference type="InterPro" id="IPR050515">
    <property type="entry name" value="Beta-lactam/transpept"/>
</dbReference>
<evidence type="ECO:0000313" key="4">
    <source>
        <dbReference type="Proteomes" id="UP000244729"/>
    </source>
</evidence>
<dbReference type="GO" id="GO:0071972">
    <property type="term" value="F:peptidoglycan L,D-transpeptidase activity"/>
    <property type="evidence" value="ECO:0007669"/>
    <property type="project" value="TreeGrafter"/>
</dbReference>
<dbReference type="InterPro" id="IPR054120">
    <property type="entry name" value="PBPA_dimer"/>
</dbReference>
<dbReference type="Proteomes" id="UP000244729">
    <property type="component" value="Chromosome"/>
</dbReference>
<evidence type="ECO:0000259" key="2">
    <source>
        <dbReference type="Pfam" id="PF21922"/>
    </source>
</evidence>
<protein>
    <submittedName>
        <fullName evidence="3">Cell division protein FtsI</fullName>
    </submittedName>
</protein>
<dbReference type="KEGG" id="agm:DCE93_00105"/>
<dbReference type="AlphaFoldDB" id="A0A2S0WSH5"/>
<dbReference type="GO" id="GO:0005886">
    <property type="term" value="C:plasma membrane"/>
    <property type="evidence" value="ECO:0007669"/>
    <property type="project" value="TreeGrafter"/>
</dbReference>
<dbReference type="InterPro" id="IPR001460">
    <property type="entry name" value="PCN-bd_Tpept"/>
</dbReference>
<keyword evidence="4" id="KW-1185">Reference proteome</keyword>
<accession>A0A2S0WSH5</accession>
<dbReference type="PANTHER" id="PTHR30627">
    <property type="entry name" value="PEPTIDOGLYCAN D,D-TRANSPEPTIDASE"/>
    <property type="match status" value="1"/>
</dbReference>
<proteinExistence type="predicted"/>
<dbReference type="GO" id="GO:0008658">
    <property type="term" value="F:penicillin binding"/>
    <property type="evidence" value="ECO:0007669"/>
    <property type="project" value="InterPro"/>
</dbReference>
<feature type="domain" description="Penicillin binding protein A dimerisation" evidence="2">
    <location>
        <begin position="52"/>
        <end position="134"/>
    </location>
</feature>